<sequence length="992" mass="111500">MTQYSTSYTGQQPSRKLTSHNDDSLILQQNYSSVRAAVSKFDMPQKPTSSTSVHPPPLPSRHFVPTPARNNHAAYDSEASPSSVDSANSDRLRQTESRVNNVSTKNPIVKNSQLLAKPIRSSTKIDNQTAKQSKPIYSRRRTPPPIPTNSQDQRKFRGDRTNDAIHMNHGSELDEVQVNDAYEMDDESDMDDSGTFAAVAKSGLASREPPIPLSAQTHDNGRSKIITNGSRQKDERSVQKSSSQFKNNIDMDSIGLDIPEPTKTSRCHTMSPDEHIYDRHNNVQRAQNFPTNYEQNQIQEQYEDRSTIAMHQSLPPPPLPPLSTSLPPLPPLSMSLPPLPPISTLLPPLPPLSTSLSPFRPGQQQHFSKGETQIYIPKRHLPVSNFLLEIGALLVVFILCMVLVLAIREDETKLRTTMQLVYTYVYLVSIVWMVWCTFDIIRFRQQWMKITAPAGNHEEYMEIAERHPHKMFYFPDIHNTGGLFMRVGAGLLCMGGLILTIIELAKAITTPVRNTPHRVSPADSYPLSVVVTKSITYILRFLFHCVQFTFIFRYGNIVINRYHSIAKIGLTHLVIANFCTWFEAIVFETLEQLHKSTTSSPIANYLSNITLPSTTAIMATLSTTTLVASSSGTTDDGGNSTVSVVTFIKAISSTAQNNSSKVASRYEIITRIESTMNVYLYPCLIEYSLISLTVFFLMWKNVGKTREPFLLRFGDRHVFTVNCSRASRGLLVGGIILLVTILTLIPTYLLDDDAISVTHITELVLLFVSLLFVCISFAQTTKLYHDPHAHVDAFDRVLILITTVGDFAYSFFGLFASLFGEQSASKLPLAIEISIGFLAIFQTFLQSGFILDTLHRRTRTKEEIRNKPGREAVTALLLINLAIWLHDSLSAKKVRLNPIQVEYYDAAIWLHDSLSAKKVRLNPIQVEYYDAGTWAIIQAFTSPLSIFYRFHSTVCLADVWQEVYRDNDRPTLIGAVGNPRSRNMSDNHETEH</sequence>
<name>A0A815DIU1_9BILA</name>
<evidence type="ECO:0000313" key="14">
    <source>
        <dbReference type="Proteomes" id="UP000663834"/>
    </source>
</evidence>
<feature type="transmembrane region" description="Helical" evidence="12">
    <location>
        <begin position="729"/>
        <end position="749"/>
    </location>
</feature>
<feature type="transmembrane region" description="Helical" evidence="12">
    <location>
        <begin position="831"/>
        <end position="851"/>
    </location>
</feature>
<feature type="transmembrane region" description="Helical" evidence="12">
    <location>
        <begin position="483"/>
        <end position="505"/>
    </location>
</feature>
<feature type="compositionally biased region" description="Polar residues" evidence="11">
    <location>
        <begin position="116"/>
        <end position="132"/>
    </location>
</feature>
<evidence type="ECO:0000256" key="8">
    <source>
        <dbReference type="ARBA" id="ARBA00023065"/>
    </source>
</evidence>
<keyword evidence="6" id="KW-0375">Hydrogen ion transport</keyword>
<evidence type="ECO:0000256" key="2">
    <source>
        <dbReference type="ARBA" id="ARBA00006513"/>
    </source>
</evidence>
<evidence type="ECO:0008006" key="15">
    <source>
        <dbReference type="Google" id="ProtNLM"/>
    </source>
</evidence>
<keyword evidence="4" id="KW-1003">Cell membrane</keyword>
<feature type="region of interest" description="Disordered" evidence="11">
    <location>
        <begin position="116"/>
        <end position="156"/>
    </location>
</feature>
<evidence type="ECO:0000256" key="6">
    <source>
        <dbReference type="ARBA" id="ARBA00022781"/>
    </source>
</evidence>
<dbReference type="PANTHER" id="PTHR21522:SF32">
    <property type="entry name" value="OTOPETRIN-2"/>
    <property type="match status" value="1"/>
</dbReference>
<feature type="transmembrane region" description="Helical" evidence="12">
    <location>
        <begin position="679"/>
        <end position="699"/>
    </location>
</feature>
<proteinExistence type="inferred from homology"/>
<dbReference type="GO" id="GO:0005886">
    <property type="term" value="C:plasma membrane"/>
    <property type="evidence" value="ECO:0007669"/>
    <property type="project" value="UniProtKB-SubCell"/>
</dbReference>
<comment type="similarity">
    <text evidence="2">Belongs to the otopetrin family.</text>
</comment>
<evidence type="ECO:0000256" key="4">
    <source>
        <dbReference type="ARBA" id="ARBA00022475"/>
    </source>
</evidence>
<keyword evidence="9 12" id="KW-0472">Membrane</keyword>
<keyword evidence="5 12" id="KW-0812">Transmembrane</keyword>
<keyword evidence="8" id="KW-0406">Ion transport</keyword>
<keyword evidence="10" id="KW-0407">Ion channel</keyword>
<comment type="caution">
    <text evidence="13">The sequence shown here is derived from an EMBL/GenBank/DDBJ whole genome shotgun (WGS) entry which is preliminary data.</text>
</comment>
<evidence type="ECO:0000256" key="10">
    <source>
        <dbReference type="ARBA" id="ARBA00023303"/>
    </source>
</evidence>
<feature type="transmembrane region" description="Helical" evidence="12">
    <location>
        <begin position="419"/>
        <end position="441"/>
    </location>
</feature>
<dbReference type="InterPro" id="IPR004878">
    <property type="entry name" value="Otopetrin"/>
</dbReference>
<protein>
    <recommendedName>
        <fullName evidence="15">Otopetrin</fullName>
    </recommendedName>
</protein>
<dbReference type="Pfam" id="PF03189">
    <property type="entry name" value="Otopetrin"/>
    <property type="match status" value="1"/>
</dbReference>
<evidence type="ECO:0000313" key="13">
    <source>
        <dbReference type="EMBL" id="CAF1298825.1"/>
    </source>
</evidence>
<comment type="subcellular location">
    <subcellularLocation>
        <location evidence="1">Cell membrane</location>
        <topology evidence="1">Multi-pass membrane protein</topology>
    </subcellularLocation>
</comment>
<gene>
    <name evidence="13" type="ORF">KQP761_LOCUS4663</name>
</gene>
<keyword evidence="7 12" id="KW-1133">Transmembrane helix</keyword>
<keyword evidence="3" id="KW-0813">Transport</keyword>
<reference evidence="13" key="1">
    <citation type="submission" date="2021-02" db="EMBL/GenBank/DDBJ databases">
        <authorList>
            <person name="Nowell W R."/>
        </authorList>
    </citation>
    <scope>NUCLEOTIDE SEQUENCE</scope>
</reference>
<dbReference type="GO" id="GO:0015252">
    <property type="term" value="F:proton channel activity"/>
    <property type="evidence" value="ECO:0007669"/>
    <property type="project" value="InterPro"/>
</dbReference>
<evidence type="ECO:0000256" key="11">
    <source>
        <dbReference type="SAM" id="MobiDB-lite"/>
    </source>
</evidence>
<feature type="compositionally biased region" description="Polar residues" evidence="11">
    <location>
        <begin position="1"/>
        <end position="16"/>
    </location>
</feature>
<evidence type="ECO:0000256" key="1">
    <source>
        <dbReference type="ARBA" id="ARBA00004651"/>
    </source>
</evidence>
<feature type="region of interest" description="Disordered" evidence="11">
    <location>
        <begin position="1"/>
        <end position="24"/>
    </location>
</feature>
<dbReference type="PANTHER" id="PTHR21522">
    <property type="entry name" value="PROTON CHANNEL OTOP"/>
    <property type="match status" value="1"/>
</dbReference>
<dbReference type="OrthoDB" id="10041362at2759"/>
<evidence type="ECO:0000256" key="7">
    <source>
        <dbReference type="ARBA" id="ARBA00022989"/>
    </source>
</evidence>
<organism evidence="13 14">
    <name type="scientific">Rotaria magnacalcarata</name>
    <dbReference type="NCBI Taxonomy" id="392030"/>
    <lineage>
        <taxon>Eukaryota</taxon>
        <taxon>Metazoa</taxon>
        <taxon>Spiralia</taxon>
        <taxon>Gnathifera</taxon>
        <taxon>Rotifera</taxon>
        <taxon>Eurotatoria</taxon>
        <taxon>Bdelloidea</taxon>
        <taxon>Philodinida</taxon>
        <taxon>Philodinidae</taxon>
        <taxon>Rotaria</taxon>
    </lineage>
</organism>
<dbReference type="AlphaFoldDB" id="A0A815DIU1"/>
<feature type="region of interest" description="Disordered" evidence="11">
    <location>
        <begin position="203"/>
        <end position="261"/>
    </location>
</feature>
<evidence type="ECO:0000256" key="5">
    <source>
        <dbReference type="ARBA" id="ARBA00022692"/>
    </source>
</evidence>
<feature type="transmembrane region" description="Helical" evidence="12">
    <location>
        <begin position="797"/>
        <end position="819"/>
    </location>
</feature>
<feature type="transmembrane region" description="Helical" evidence="12">
    <location>
        <begin position="386"/>
        <end position="407"/>
    </location>
</feature>
<evidence type="ECO:0000256" key="9">
    <source>
        <dbReference type="ARBA" id="ARBA00023136"/>
    </source>
</evidence>
<dbReference type="EMBL" id="CAJNOW010000946">
    <property type="protein sequence ID" value="CAF1298825.1"/>
    <property type="molecule type" value="Genomic_DNA"/>
</dbReference>
<feature type="region of interest" description="Disordered" evidence="11">
    <location>
        <begin position="39"/>
        <end position="101"/>
    </location>
</feature>
<evidence type="ECO:0000256" key="3">
    <source>
        <dbReference type="ARBA" id="ARBA00022448"/>
    </source>
</evidence>
<dbReference type="Proteomes" id="UP000663834">
    <property type="component" value="Unassembled WGS sequence"/>
</dbReference>
<accession>A0A815DIU1</accession>
<evidence type="ECO:0000256" key="12">
    <source>
        <dbReference type="SAM" id="Phobius"/>
    </source>
</evidence>
<feature type="transmembrane region" description="Helical" evidence="12">
    <location>
        <begin position="755"/>
        <end position="777"/>
    </location>
</feature>